<dbReference type="EMBL" id="JAYMYS010000001">
    <property type="protein sequence ID" value="KAK7411672.1"/>
    <property type="molecule type" value="Genomic_DNA"/>
</dbReference>
<comment type="caution">
    <text evidence="1">The sequence shown here is derived from an EMBL/GenBank/DDBJ whole genome shotgun (WGS) entry which is preliminary data.</text>
</comment>
<keyword evidence="2" id="KW-1185">Reference proteome</keyword>
<organism evidence="1 2">
    <name type="scientific">Psophocarpus tetragonolobus</name>
    <name type="common">Winged bean</name>
    <name type="synonym">Dolichos tetragonolobus</name>
    <dbReference type="NCBI Taxonomy" id="3891"/>
    <lineage>
        <taxon>Eukaryota</taxon>
        <taxon>Viridiplantae</taxon>
        <taxon>Streptophyta</taxon>
        <taxon>Embryophyta</taxon>
        <taxon>Tracheophyta</taxon>
        <taxon>Spermatophyta</taxon>
        <taxon>Magnoliopsida</taxon>
        <taxon>eudicotyledons</taxon>
        <taxon>Gunneridae</taxon>
        <taxon>Pentapetalae</taxon>
        <taxon>rosids</taxon>
        <taxon>fabids</taxon>
        <taxon>Fabales</taxon>
        <taxon>Fabaceae</taxon>
        <taxon>Papilionoideae</taxon>
        <taxon>50 kb inversion clade</taxon>
        <taxon>NPAAA clade</taxon>
        <taxon>indigoferoid/millettioid clade</taxon>
        <taxon>Phaseoleae</taxon>
        <taxon>Psophocarpus</taxon>
    </lineage>
</organism>
<dbReference type="AlphaFoldDB" id="A0AAN9SZW3"/>
<evidence type="ECO:0000313" key="2">
    <source>
        <dbReference type="Proteomes" id="UP001386955"/>
    </source>
</evidence>
<evidence type="ECO:0000313" key="1">
    <source>
        <dbReference type="EMBL" id="KAK7411672.1"/>
    </source>
</evidence>
<dbReference type="Proteomes" id="UP001386955">
    <property type="component" value="Unassembled WGS sequence"/>
</dbReference>
<reference evidence="1 2" key="1">
    <citation type="submission" date="2024-01" db="EMBL/GenBank/DDBJ databases">
        <title>The genomes of 5 underutilized Papilionoideae crops provide insights into root nodulation and disease resistanc.</title>
        <authorList>
            <person name="Jiang F."/>
        </authorList>
    </citation>
    <scope>NUCLEOTIDE SEQUENCE [LARGE SCALE GENOMIC DNA]</scope>
    <source>
        <strain evidence="1">DUOXIRENSHENG_FW03</strain>
        <tissue evidence="1">Leaves</tissue>
    </source>
</reference>
<protein>
    <submittedName>
        <fullName evidence="1">Uncharacterized protein</fullName>
    </submittedName>
</protein>
<name>A0AAN9SZW3_PSOTE</name>
<sequence>MTQNKTIKHISISHSMKILSSGKCRSAIRWVKFKCLSEHQRRFLEEEFYEEEIRSRFGFGDKWVQRIQGFLQSSFISVLVNGSVKVNFHKSSLQGVGVTHGELASFASILNCDVMQLLFSYLGIPMEANMRGSKEANGDGGSYRGKMFFGSNFRTLGMGKIRTRFSCSSRGGRGLNGGKILYWQHQQRE</sequence>
<gene>
    <name evidence="1" type="ORF">VNO78_03107</name>
</gene>
<accession>A0AAN9SZW3</accession>
<proteinExistence type="predicted"/>